<reference evidence="3" key="1">
    <citation type="submission" date="2017-02" db="EMBL/GenBank/DDBJ databases">
        <authorList>
            <person name="Regsiter A."/>
            <person name="William W."/>
        </authorList>
    </citation>
    <scope>NUCLEOTIDE SEQUENCE</scope>
    <source>
        <strain evidence="3">BdmA 4</strain>
    </source>
</reference>
<protein>
    <submittedName>
        <fullName evidence="3">Uncharacterized protein</fullName>
    </submittedName>
</protein>
<feature type="compositionally biased region" description="Low complexity" evidence="1">
    <location>
        <begin position="153"/>
        <end position="167"/>
    </location>
</feature>
<organism evidence="3">
    <name type="scientific">uncultured spirochete</name>
    <dbReference type="NCBI Taxonomy" id="156406"/>
    <lineage>
        <taxon>Bacteria</taxon>
        <taxon>Pseudomonadati</taxon>
        <taxon>Spirochaetota</taxon>
        <taxon>Spirochaetia</taxon>
        <taxon>Spirochaetales</taxon>
        <taxon>environmental samples</taxon>
    </lineage>
</organism>
<accession>A0A3P3XTB1</accession>
<evidence type="ECO:0000256" key="2">
    <source>
        <dbReference type="SAM" id="Phobius"/>
    </source>
</evidence>
<keyword evidence="2" id="KW-1133">Transmembrane helix</keyword>
<dbReference type="PROSITE" id="PS51257">
    <property type="entry name" value="PROKAR_LIPOPROTEIN"/>
    <property type="match status" value="1"/>
</dbReference>
<gene>
    <name evidence="3" type="ORF">SPIRO4BDMA_51046</name>
</gene>
<evidence type="ECO:0000256" key="1">
    <source>
        <dbReference type="SAM" id="MobiDB-lite"/>
    </source>
</evidence>
<feature type="region of interest" description="Disordered" evidence="1">
    <location>
        <begin position="153"/>
        <end position="177"/>
    </location>
</feature>
<feature type="compositionally biased region" description="Polar residues" evidence="1">
    <location>
        <begin position="168"/>
        <end position="177"/>
    </location>
</feature>
<evidence type="ECO:0000313" key="3">
    <source>
        <dbReference type="EMBL" id="SLM19531.1"/>
    </source>
</evidence>
<keyword evidence="2" id="KW-0812">Transmembrane</keyword>
<keyword evidence="2" id="KW-0472">Membrane</keyword>
<proteinExistence type="predicted"/>
<dbReference type="EMBL" id="FWDO01000005">
    <property type="protein sequence ID" value="SLM19531.1"/>
    <property type="molecule type" value="Genomic_DNA"/>
</dbReference>
<sequence length="579" mass="65449">MRHTLRRQPGAGSCKVFLFLLFVSVFLCFFAVSCKGTEVYSFGWFDERGSRLAFSSSVAGSDVSSFSRQGEKRRYTLAKAVEVPEGYSVRLTFSALSGGTEFQVGYGDEKGKNTSVLCSIPEPGQFAFVLPFSGPNALRWVEVKILKMPQQISSGQDGSVQSSQNGSDAQALNSHETLSPPLSLQEIRFVSPMRGMRHENNTVELSPHFSFETKNGSGHYEIRGPFSDLPSGIMDSMQLEVVLEGGSGIAALFWGDQKLTYRHGGEKSAFSLPCSLFADTPDRIALDVKDDIRVISFCVVQSKATTELARIDPGLLVYHAPLDDKPYYLARWDLRPEVLLFLFKDYAIQDRYLKRLAFFVEKIGFAGRLAQDSEIADLHGWNAHDYRPEDLARFFDTAAAQKFPLSAEEIELRELLIKEGVILKNGTRIVPGKGAIVSITQESPAYLQYRFLAHELSHALFFTDGRYRDLVLSLYQKMTDDEKWFLIRYFRWMRYDVDSSYLMANEMQAYLVQQPLKDLEKYFSDTLGDRLAKEHPELADAIHGYMQQHLSALVAIARQLDSYLQASYGFETGRLYRVR</sequence>
<name>A0A3P3XTB1_9SPIR</name>
<feature type="transmembrane region" description="Helical" evidence="2">
    <location>
        <begin position="12"/>
        <end position="32"/>
    </location>
</feature>
<dbReference type="AlphaFoldDB" id="A0A3P3XTB1"/>